<dbReference type="PANTHER" id="PTHR33273:SF2">
    <property type="entry name" value="ENDONUCLEASE_EXONUCLEASE_PHOSPHATASE DOMAIN-CONTAINING PROTEIN"/>
    <property type="match status" value="1"/>
</dbReference>
<sequence>MVNTKRGSILFTAIYKPPQATLRTQDLDELTQTGNIVLAGVLNSKNTNWNSRTTTANGSILKKHADNNDYLMITPNEPKVYPSNCLRKPDIIDVVLTDIGITPEDLTVLHELDSDQNPIFCEIRITADIEIKGLTNNEITCNWDTFKTWKKPRMLHLFMSTVQKALKQSHPTSGKITHN</sequence>
<proteinExistence type="predicted"/>
<dbReference type="EMBL" id="OB793115">
    <property type="protein sequence ID" value="CAD7426124.1"/>
    <property type="molecule type" value="Genomic_DNA"/>
</dbReference>
<dbReference type="InterPro" id="IPR036691">
    <property type="entry name" value="Endo/exonu/phosph_ase_sf"/>
</dbReference>
<evidence type="ECO:0000259" key="1">
    <source>
        <dbReference type="Pfam" id="PF14529"/>
    </source>
</evidence>
<dbReference type="Pfam" id="PF14529">
    <property type="entry name" value="Exo_endo_phos_2"/>
    <property type="match status" value="1"/>
</dbReference>
<evidence type="ECO:0000313" key="2">
    <source>
        <dbReference type="EMBL" id="CAD7426124.1"/>
    </source>
</evidence>
<dbReference type="AlphaFoldDB" id="A0A7R9E4H4"/>
<name>A0A7R9E4H4_9NEOP</name>
<dbReference type="GO" id="GO:0003824">
    <property type="term" value="F:catalytic activity"/>
    <property type="evidence" value="ECO:0007669"/>
    <property type="project" value="InterPro"/>
</dbReference>
<dbReference type="InterPro" id="IPR005135">
    <property type="entry name" value="Endo/exonuclease/phosphatase"/>
</dbReference>
<organism evidence="2">
    <name type="scientific">Timema monikensis</name>
    <dbReference type="NCBI Taxonomy" id="170555"/>
    <lineage>
        <taxon>Eukaryota</taxon>
        <taxon>Metazoa</taxon>
        <taxon>Ecdysozoa</taxon>
        <taxon>Arthropoda</taxon>
        <taxon>Hexapoda</taxon>
        <taxon>Insecta</taxon>
        <taxon>Pterygota</taxon>
        <taxon>Neoptera</taxon>
        <taxon>Polyneoptera</taxon>
        <taxon>Phasmatodea</taxon>
        <taxon>Timematodea</taxon>
        <taxon>Timematoidea</taxon>
        <taxon>Timematidae</taxon>
        <taxon>Timema</taxon>
    </lineage>
</organism>
<feature type="domain" description="Endonuclease/exonuclease/phosphatase" evidence="1">
    <location>
        <begin position="9"/>
        <end position="119"/>
    </location>
</feature>
<dbReference type="SUPFAM" id="SSF56219">
    <property type="entry name" value="DNase I-like"/>
    <property type="match status" value="1"/>
</dbReference>
<dbReference type="PANTHER" id="PTHR33273">
    <property type="entry name" value="DOMAIN-CONTAINING PROTEIN, PUTATIVE-RELATED"/>
    <property type="match status" value="1"/>
</dbReference>
<reference evidence="2" key="1">
    <citation type="submission" date="2020-11" db="EMBL/GenBank/DDBJ databases">
        <authorList>
            <person name="Tran Van P."/>
        </authorList>
    </citation>
    <scope>NUCLEOTIDE SEQUENCE</scope>
</reference>
<gene>
    <name evidence="2" type="ORF">TMSB3V08_LOCUS3018</name>
</gene>
<protein>
    <recommendedName>
        <fullName evidence="1">Endonuclease/exonuclease/phosphatase domain-containing protein</fullName>
    </recommendedName>
</protein>
<accession>A0A7R9E4H4</accession>
<dbReference type="Gene3D" id="3.60.10.10">
    <property type="entry name" value="Endonuclease/exonuclease/phosphatase"/>
    <property type="match status" value="1"/>
</dbReference>